<protein>
    <recommendedName>
        <fullName evidence="6">7,8-dihydroneopterin aldolase</fullName>
        <ecNumber evidence="6">4.1.2.25</ecNumber>
    </recommendedName>
</protein>
<evidence type="ECO:0000256" key="4">
    <source>
        <dbReference type="ARBA" id="ARBA00022909"/>
    </source>
</evidence>
<comment type="pathway">
    <text evidence="2 6">Cofactor biosynthesis; tetrahydrofolate biosynthesis; 2-amino-4-hydroxy-6-hydroxymethyl-7,8-dihydropteridine diphosphate from 7,8-dihydroneopterin triphosphate: step 3/4.</text>
</comment>
<dbReference type="SMART" id="SM00905">
    <property type="entry name" value="FolB"/>
    <property type="match status" value="1"/>
</dbReference>
<dbReference type="STRING" id="370438.PTH_0204"/>
<evidence type="ECO:0000256" key="1">
    <source>
        <dbReference type="ARBA" id="ARBA00001353"/>
    </source>
</evidence>
<dbReference type="EC" id="4.1.2.25" evidence="6"/>
<dbReference type="NCBIfam" id="TIGR00525">
    <property type="entry name" value="folB"/>
    <property type="match status" value="1"/>
</dbReference>
<dbReference type="HOGENOM" id="CLU_112632_1_1_9"/>
<dbReference type="eggNOG" id="COG1539">
    <property type="taxonomic scope" value="Bacteria"/>
</dbReference>
<sequence>MPGTGRQVASAKYKERCGCFMDKLIIEGMEFYGYHGVLPEERALGQRFVVDVELYLDLRPAGESDSLEHTVNYAGVFELVRSIVCGRPYRLIESVAEAIASAVLDRFQVAEAVVRVKKPFAPVPGRFSWMAVEIRRQGGGFSGRTQGGGRDA</sequence>
<organism evidence="8 9">
    <name type="scientific">Pelotomaculum thermopropionicum (strain DSM 13744 / JCM 10971 / SI)</name>
    <dbReference type="NCBI Taxonomy" id="370438"/>
    <lineage>
        <taxon>Bacteria</taxon>
        <taxon>Bacillati</taxon>
        <taxon>Bacillota</taxon>
        <taxon>Clostridia</taxon>
        <taxon>Eubacteriales</taxon>
        <taxon>Desulfotomaculaceae</taxon>
        <taxon>Pelotomaculum</taxon>
    </lineage>
</organism>
<evidence type="ECO:0000256" key="5">
    <source>
        <dbReference type="ARBA" id="ARBA00023239"/>
    </source>
</evidence>
<comment type="catalytic activity">
    <reaction evidence="1 6">
        <text>7,8-dihydroneopterin = 6-hydroxymethyl-7,8-dihydropterin + glycolaldehyde</text>
        <dbReference type="Rhea" id="RHEA:10540"/>
        <dbReference type="ChEBI" id="CHEBI:17001"/>
        <dbReference type="ChEBI" id="CHEBI:17071"/>
        <dbReference type="ChEBI" id="CHEBI:44841"/>
        <dbReference type="EC" id="4.1.2.25"/>
    </reaction>
</comment>
<dbReference type="PANTHER" id="PTHR42844:SF1">
    <property type="entry name" value="DIHYDRONEOPTERIN ALDOLASE 1-RELATED"/>
    <property type="match status" value="1"/>
</dbReference>
<dbReference type="Gene3D" id="3.30.1130.10">
    <property type="match status" value="1"/>
</dbReference>
<dbReference type="GO" id="GO:0046654">
    <property type="term" value="P:tetrahydrofolate biosynthetic process"/>
    <property type="evidence" value="ECO:0007669"/>
    <property type="project" value="UniProtKB-UniRule"/>
</dbReference>
<comment type="function">
    <text evidence="6">Catalyzes the conversion of 7,8-dihydroneopterin to 6-hydroxymethyl-7,8-dihydropterin.</text>
</comment>
<evidence type="ECO:0000313" key="8">
    <source>
        <dbReference type="EMBL" id="BAF58385.1"/>
    </source>
</evidence>
<keyword evidence="4 6" id="KW-0289">Folate biosynthesis</keyword>
<proteinExistence type="inferred from homology"/>
<evidence type="ECO:0000259" key="7">
    <source>
        <dbReference type="SMART" id="SM00905"/>
    </source>
</evidence>
<dbReference type="UniPathway" id="UPA00077">
    <property type="reaction ID" value="UER00154"/>
</dbReference>
<name>A5D5V3_PELTS</name>
<dbReference type="GO" id="GO:0046656">
    <property type="term" value="P:folic acid biosynthetic process"/>
    <property type="evidence" value="ECO:0007669"/>
    <property type="project" value="UniProtKB-UniRule"/>
</dbReference>
<dbReference type="InterPro" id="IPR043133">
    <property type="entry name" value="GTP-CH-I_C/QueF"/>
</dbReference>
<evidence type="ECO:0000313" key="9">
    <source>
        <dbReference type="Proteomes" id="UP000006556"/>
    </source>
</evidence>
<dbReference type="GO" id="GO:0005737">
    <property type="term" value="C:cytoplasm"/>
    <property type="evidence" value="ECO:0007669"/>
    <property type="project" value="TreeGrafter"/>
</dbReference>
<dbReference type="AlphaFoldDB" id="A5D5V3"/>
<dbReference type="Pfam" id="PF02152">
    <property type="entry name" value="FolB"/>
    <property type="match status" value="1"/>
</dbReference>
<dbReference type="InterPro" id="IPR006156">
    <property type="entry name" value="Dihydroneopterin_aldolase"/>
</dbReference>
<evidence type="ECO:0000256" key="3">
    <source>
        <dbReference type="ARBA" id="ARBA00005708"/>
    </source>
</evidence>
<evidence type="ECO:0000256" key="6">
    <source>
        <dbReference type="RuleBase" id="RU362079"/>
    </source>
</evidence>
<dbReference type="SUPFAM" id="SSF55620">
    <property type="entry name" value="Tetrahydrobiopterin biosynthesis enzymes-like"/>
    <property type="match status" value="1"/>
</dbReference>
<dbReference type="NCBIfam" id="TIGR00526">
    <property type="entry name" value="folB_dom"/>
    <property type="match status" value="1"/>
</dbReference>
<dbReference type="GO" id="GO:0004150">
    <property type="term" value="F:dihydroneopterin aldolase activity"/>
    <property type="evidence" value="ECO:0007669"/>
    <property type="project" value="UniProtKB-UniRule"/>
</dbReference>
<dbReference type="CDD" id="cd00534">
    <property type="entry name" value="DHNA_DHNTPE"/>
    <property type="match status" value="1"/>
</dbReference>
<dbReference type="EMBL" id="AP009389">
    <property type="protein sequence ID" value="BAF58385.1"/>
    <property type="molecule type" value="Genomic_DNA"/>
</dbReference>
<feature type="domain" description="Dihydroneopterin aldolase/epimerase" evidence="7">
    <location>
        <begin position="24"/>
        <end position="136"/>
    </location>
</feature>
<dbReference type="FunFam" id="3.30.1130.10:FF:000003">
    <property type="entry name" value="7,8-dihydroneopterin aldolase"/>
    <property type="match status" value="1"/>
</dbReference>
<reference evidence="9" key="1">
    <citation type="journal article" date="2008" name="Genome Res.">
        <title>The genome of Pelotomaculum thermopropionicum reveals niche-associated evolution in anaerobic microbiota.</title>
        <authorList>
            <person name="Kosaka T."/>
            <person name="Kato S."/>
            <person name="Shimoyama T."/>
            <person name="Ishii S."/>
            <person name="Abe T."/>
            <person name="Watanabe K."/>
        </authorList>
    </citation>
    <scope>NUCLEOTIDE SEQUENCE [LARGE SCALE GENOMIC DNA]</scope>
    <source>
        <strain evidence="9">DSM 13744 / JCM 10971 / SI</strain>
    </source>
</reference>
<keyword evidence="5 6" id="KW-0456">Lyase</keyword>
<evidence type="ECO:0000256" key="2">
    <source>
        <dbReference type="ARBA" id="ARBA00005013"/>
    </source>
</evidence>
<keyword evidence="9" id="KW-1185">Reference proteome</keyword>
<dbReference type="Proteomes" id="UP000006556">
    <property type="component" value="Chromosome"/>
</dbReference>
<accession>A5D5V3</accession>
<dbReference type="KEGG" id="pth:PTH_0204"/>
<dbReference type="InterPro" id="IPR006157">
    <property type="entry name" value="FolB_dom"/>
</dbReference>
<gene>
    <name evidence="8" type="primary">FolB</name>
    <name evidence="8" type="ordered locus">PTH_0204</name>
</gene>
<comment type="similarity">
    <text evidence="3 6">Belongs to the DHNA family.</text>
</comment>
<dbReference type="PANTHER" id="PTHR42844">
    <property type="entry name" value="DIHYDRONEOPTERIN ALDOLASE 1-RELATED"/>
    <property type="match status" value="1"/>
</dbReference>